<gene>
    <name evidence="1" type="ORF">CU100_06835</name>
</gene>
<name>A0A2P7B1R4_9HYPH</name>
<organism evidence="1 2">
    <name type="scientific">Phyllobacterium endophyticum</name>
    <dbReference type="NCBI Taxonomy" id="1149773"/>
    <lineage>
        <taxon>Bacteria</taxon>
        <taxon>Pseudomonadati</taxon>
        <taxon>Pseudomonadota</taxon>
        <taxon>Alphaproteobacteria</taxon>
        <taxon>Hyphomicrobiales</taxon>
        <taxon>Phyllobacteriaceae</taxon>
        <taxon>Phyllobacterium</taxon>
    </lineage>
</organism>
<protein>
    <recommendedName>
        <fullName evidence="3">DUF2793 domain-containing protein</fullName>
    </recommendedName>
</protein>
<comment type="caution">
    <text evidence="1">The sequence shown here is derived from an EMBL/GenBank/DDBJ whole genome shotgun (WGS) entry which is preliminary data.</text>
</comment>
<dbReference type="AlphaFoldDB" id="A0A2P7B1R4"/>
<keyword evidence="2" id="KW-1185">Reference proteome</keyword>
<evidence type="ECO:0008006" key="3">
    <source>
        <dbReference type="Google" id="ProtNLM"/>
    </source>
</evidence>
<evidence type="ECO:0000313" key="2">
    <source>
        <dbReference type="Proteomes" id="UP000241158"/>
    </source>
</evidence>
<dbReference type="Proteomes" id="UP000241158">
    <property type="component" value="Unassembled WGS sequence"/>
</dbReference>
<proteinExistence type="predicted"/>
<dbReference type="InterPro" id="IPR021251">
    <property type="entry name" value="DUF2793"/>
</dbReference>
<sequence>MHGCIHRPETPCGLLSRAFPRWRFIQQFFGGIKLGAPDSDWKDSLMDQTTNLNLPYIAPAQAQKHVTHNEALRALDALVQLSVRSRRVAAPPQEPVEGDRYVVAPEASAPWAGRNGQIASWQDGAWAFFQPQEGWHAFVIDEHRFVVFDRASWREVAGGTNPVEAVGINMVAGEDNRLAVRSPASLFDHVDGSHQMKINKADDTQVASLLFQSNYEGRAEMGTMWGREFRIKTSADGVQWHEVMVADSSTGAARFPSGIIHAATGKRQSGLMLLPGAPMGTAIFQPRSQGTGAAKLASIGADIVTFTTNAAGEFFSPAMRGRSMVRIWNVTKTPAQSAFAKWDSAANQLQVSSAGDVAAWSAGDTIQLGDPLASLIAVDVSPVMQNILGSAFGQDALLLDTGDGGNITLACSDPSPASACNLVYFKIDETRSFSVIGFYG</sequence>
<dbReference type="EMBL" id="PGGN01000001">
    <property type="protein sequence ID" value="PSH60392.1"/>
    <property type="molecule type" value="Genomic_DNA"/>
</dbReference>
<reference evidence="2" key="1">
    <citation type="submission" date="2017-11" db="EMBL/GenBank/DDBJ databases">
        <authorList>
            <person name="Kuznetsova I."/>
            <person name="Sazanova A."/>
            <person name="Chirak E."/>
            <person name="Safronova V."/>
            <person name="Willems A."/>
        </authorList>
    </citation>
    <scope>NUCLEOTIDE SEQUENCE [LARGE SCALE GENOMIC DNA]</scope>
    <source>
        <strain evidence="2">PEPV15</strain>
    </source>
</reference>
<dbReference type="Pfam" id="PF10983">
    <property type="entry name" value="DUF2793"/>
    <property type="match status" value="1"/>
</dbReference>
<evidence type="ECO:0000313" key="1">
    <source>
        <dbReference type="EMBL" id="PSH60392.1"/>
    </source>
</evidence>
<accession>A0A2P7B1R4</accession>